<proteinExistence type="predicted"/>
<keyword evidence="2" id="KW-0472">Membrane</keyword>
<organism evidence="3 4">
    <name type="scientific">Actinokineospora alba</name>
    <dbReference type="NCBI Taxonomy" id="504798"/>
    <lineage>
        <taxon>Bacteria</taxon>
        <taxon>Bacillati</taxon>
        <taxon>Actinomycetota</taxon>
        <taxon>Actinomycetes</taxon>
        <taxon>Pseudonocardiales</taxon>
        <taxon>Pseudonocardiaceae</taxon>
        <taxon>Actinokineospora</taxon>
    </lineage>
</organism>
<evidence type="ECO:0000313" key="3">
    <source>
        <dbReference type="EMBL" id="SDO95778.1"/>
    </source>
</evidence>
<feature type="region of interest" description="Disordered" evidence="1">
    <location>
        <begin position="186"/>
        <end position="228"/>
    </location>
</feature>
<name>A0A1H0NTD3_9PSEU</name>
<sequence>MGYPNPPFQQPFPAGPPMGPQGWGGGPVGPPSRVMAYVSASLFVLCSALCIVIGTLTGQAASRGGFDYPEIAVSSIGIAFGNGDASADSRQALLWITAGIGAAVLLLAIAMFFRLGFARWTLAGLGVVVSLYYVYAVIRVVSLGGASRMAFLVIVLLVWLAATVIVMLPPVGQGMRGYKPPAFAQQAPGYGYPQQPGYPQPGYPPQPGYLPQQPGYPPQQPGYPPTRT</sequence>
<dbReference type="Proteomes" id="UP000199651">
    <property type="component" value="Unassembled WGS sequence"/>
</dbReference>
<keyword evidence="2" id="KW-1133">Transmembrane helix</keyword>
<keyword evidence="2" id="KW-0812">Transmembrane</keyword>
<reference evidence="4" key="1">
    <citation type="submission" date="2016-10" db="EMBL/GenBank/DDBJ databases">
        <authorList>
            <person name="Varghese N."/>
            <person name="Submissions S."/>
        </authorList>
    </citation>
    <scope>NUCLEOTIDE SEQUENCE [LARGE SCALE GENOMIC DNA]</scope>
    <source>
        <strain evidence="4">IBRC-M 10655</strain>
    </source>
</reference>
<feature type="transmembrane region" description="Helical" evidence="2">
    <location>
        <begin position="150"/>
        <end position="171"/>
    </location>
</feature>
<evidence type="ECO:0000256" key="2">
    <source>
        <dbReference type="SAM" id="Phobius"/>
    </source>
</evidence>
<dbReference type="AlphaFoldDB" id="A0A1H0NTD3"/>
<protein>
    <submittedName>
        <fullName evidence="3">Uncharacterized protein</fullName>
    </submittedName>
</protein>
<evidence type="ECO:0000256" key="1">
    <source>
        <dbReference type="SAM" id="MobiDB-lite"/>
    </source>
</evidence>
<feature type="compositionally biased region" description="Pro residues" evidence="1">
    <location>
        <begin position="196"/>
        <end position="228"/>
    </location>
</feature>
<feature type="transmembrane region" description="Helical" evidence="2">
    <location>
        <begin position="34"/>
        <end position="56"/>
    </location>
</feature>
<feature type="transmembrane region" description="Helical" evidence="2">
    <location>
        <begin position="119"/>
        <end position="138"/>
    </location>
</feature>
<feature type="compositionally biased region" description="Low complexity" evidence="1">
    <location>
        <begin position="186"/>
        <end position="195"/>
    </location>
</feature>
<feature type="transmembrane region" description="Helical" evidence="2">
    <location>
        <begin position="92"/>
        <end position="113"/>
    </location>
</feature>
<keyword evidence="4" id="KW-1185">Reference proteome</keyword>
<dbReference type="EMBL" id="FNJB01000005">
    <property type="protein sequence ID" value="SDO95778.1"/>
    <property type="molecule type" value="Genomic_DNA"/>
</dbReference>
<dbReference type="RefSeq" id="WP_176926766.1">
    <property type="nucleotide sequence ID" value="NZ_FNDV01000002.1"/>
</dbReference>
<accession>A0A1H0NTD3</accession>
<evidence type="ECO:0000313" key="4">
    <source>
        <dbReference type="Proteomes" id="UP000199651"/>
    </source>
</evidence>
<dbReference type="STRING" id="504798.SAMN05421871_102518"/>
<gene>
    <name evidence="3" type="ORF">SAMN05192558_105468</name>
</gene>